<proteinExistence type="predicted"/>
<dbReference type="Proteomes" id="UP000789831">
    <property type="component" value="Unassembled WGS sequence"/>
</dbReference>
<feature type="compositionally biased region" description="Low complexity" evidence="1">
    <location>
        <begin position="201"/>
        <end position="215"/>
    </location>
</feature>
<feature type="compositionally biased region" description="Acidic residues" evidence="1">
    <location>
        <begin position="242"/>
        <end position="253"/>
    </location>
</feature>
<dbReference type="PANTHER" id="PTHR33223:SF6">
    <property type="entry name" value="CCHC-TYPE DOMAIN-CONTAINING PROTEIN"/>
    <property type="match status" value="1"/>
</dbReference>
<gene>
    <name evidence="3" type="ORF">AGERDE_LOCUS12483</name>
</gene>
<accession>A0A9N9EGP1</accession>
<evidence type="ECO:0000256" key="1">
    <source>
        <dbReference type="SAM" id="MobiDB-lite"/>
    </source>
</evidence>
<evidence type="ECO:0000259" key="2">
    <source>
        <dbReference type="Pfam" id="PF03732"/>
    </source>
</evidence>
<evidence type="ECO:0000313" key="4">
    <source>
        <dbReference type="Proteomes" id="UP000789831"/>
    </source>
</evidence>
<reference evidence="3" key="1">
    <citation type="submission" date="2021-06" db="EMBL/GenBank/DDBJ databases">
        <authorList>
            <person name="Kallberg Y."/>
            <person name="Tangrot J."/>
            <person name="Rosling A."/>
        </authorList>
    </citation>
    <scope>NUCLEOTIDE SEQUENCE</scope>
    <source>
        <strain evidence="3">MT106</strain>
    </source>
</reference>
<dbReference type="AlphaFoldDB" id="A0A9N9EGP1"/>
<feature type="non-terminal residue" evidence="3">
    <location>
        <position position="259"/>
    </location>
</feature>
<protein>
    <submittedName>
        <fullName evidence="3">6439_t:CDS:1</fullName>
    </submittedName>
</protein>
<feature type="domain" description="Retrotransposon gag" evidence="2">
    <location>
        <begin position="4"/>
        <end position="97"/>
    </location>
</feature>
<dbReference type="Pfam" id="PF03732">
    <property type="entry name" value="Retrotrans_gag"/>
    <property type="match status" value="1"/>
</dbReference>
<keyword evidence="4" id="KW-1185">Reference proteome</keyword>
<dbReference type="PANTHER" id="PTHR33223">
    <property type="entry name" value="CCHC-TYPE DOMAIN-CONTAINING PROTEIN"/>
    <property type="match status" value="1"/>
</dbReference>
<comment type="caution">
    <text evidence="3">The sequence shown here is derived from an EMBL/GenBank/DDBJ whole genome shotgun (WGS) entry which is preliminary data.</text>
</comment>
<dbReference type="EMBL" id="CAJVPL010008996">
    <property type="protein sequence ID" value="CAG8676434.1"/>
    <property type="molecule type" value="Genomic_DNA"/>
</dbReference>
<sequence>MRQVPLALKGVAACWYEELPDKIANDLKQFADAFVKQFTDKATTAKLHARIATLRKKPDDSITKYYGKFTKLLRRADPDDEYYSTKQKSDLFIRGLDKKLQRKVFSTRINTLNEAYKKAKEAETMLTYNDFTTSVNAVLNGETESADSQRIKRLEKTIQTLNVEQDYLIKGKNYPPIKTDHSILILRLDMINDSLDRRNYNRTNQQSYNNNNHRSATPRTIQRTYLNIGPTEDDSTIKKSDEESETETEESDNDSIMAL</sequence>
<organism evidence="3 4">
    <name type="scientific">Ambispora gerdemannii</name>
    <dbReference type="NCBI Taxonomy" id="144530"/>
    <lineage>
        <taxon>Eukaryota</taxon>
        <taxon>Fungi</taxon>
        <taxon>Fungi incertae sedis</taxon>
        <taxon>Mucoromycota</taxon>
        <taxon>Glomeromycotina</taxon>
        <taxon>Glomeromycetes</taxon>
        <taxon>Archaeosporales</taxon>
        <taxon>Ambisporaceae</taxon>
        <taxon>Ambispora</taxon>
    </lineage>
</organism>
<dbReference type="InterPro" id="IPR005162">
    <property type="entry name" value="Retrotrans_gag_dom"/>
</dbReference>
<name>A0A9N9EGP1_9GLOM</name>
<evidence type="ECO:0000313" key="3">
    <source>
        <dbReference type="EMBL" id="CAG8676434.1"/>
    </source>
</evidence>
<feature type="region of interest" description="Disordered" evidence="1">
    <location>
        <begin position="201"/>
        <end position="259"/>
    </location>
</feature>